<evidence type="ECO:0000313" key="3">
    <source>
        <dbReference type="Proteomes" id="UP001148614"/>
    </source>
</evidence>
<dbReference type="Proteomes" id="UP001148614">
    <property type="component" value="Unassembled WGS sequence"/>
</dbReference>
<protein>
    <submittedName>
        <fullName evidence="2">Uncharacterized protein</fullName>
    </submittedName>
</protein>
<organism evidence="2 3">
    <name type="scientific">Xylaria arbuscula</name>
    <dbReference type="NCBI Taxonomy" id="114810"/>
    <lineage>
        <taxon>Eukaryota</taxon>
        <taxon>Fungi</taxon>
        <taxon>Dikarya</taxon>
        <taxon>Ascomycota</taxon>
        <taxon>Pezizomycotina</taxon>
        <taxon>Sordariomycetes</taxon>
        <taxon>Xylariomycetidae</taxon>
        <taxon>Xylariales</taxon>
        <taxon>Xylariaceae</taxon>
        <taxon>Xylaria</taxon>
    </lineage>
</organism>
<dbReference type="AlphaFoldDB" id="A0A9W8TKE6"/>
<reference evidence="2" key="1">
    <citation type="submission" date="2022-07" db="EMBL/GenBank/DDBJ databases">
        <title>Genome Sequence of Xylaria arbuscula.</title>
        <authorList>
            <person name="Buettner E."/>
        </authorList>
    </citation>
    <scope>NUCLEOTIDE SEQUENCE</scope>
    <source>
        <strain evidence="2">VT107</strain>
    </source>
</reference>
<comment type="caution">
    <text evidence="2">The sequence shown here is derived from an EMBL/GenBank/DDBJ whole genome shotgun (WGS) entry which is preliminary data.</text>
</comment>
<gene>
    <name evidence="2" type="ORF">NPX13_g6435</name>
</gene>
<evidence type="ECO:0000256" key="1">
    <source>
        <dbReference type="SAM" id="MobiDB-lite"/>
    </source>
</evidence>
<feature type="region of interest" description="Disordered" evidence="1">
    <location>
        <begin position="1"/>
        <end position="143"/>
    </location>
</feature>
<feature type="compositionally biased region" description="Polar residues" evidence="1">
    <location>
        <begin position="1"/>
        <end position="13"/>
    </location>
</feature>
<keyword evidence="3" id="KW-1185">Reference proteome</keyword>
<name>A0A9W8TKE6_9PEZI</name>
<dbReference type="EMBL" id="JANPWZ010001141">
    <property type="protein sequence ID" value="KAJ3568385.1"/>
    <property type="molecule type" value="Genomic_DNA"/>
</dbReference>
<sequence length="168" mass="18129">MNTTSRGPKTSSYVVPGAWPTDEETSPDTIATYEPSPYDENTHRRLSYTIVGYKASSPSQGKHRTDERAIRTVSASPARRLRAPRPDEAQGDYGNVDQDPAAPGDGVPTLRGRGHFEEGQHAAGPSARDAATHQKAAPPAFARRGAVTRCRCLLSEDRARKEGSSEAL</sequence>
<evidence type="ECO:0000313" key="2">
    <source>
        <dbReference type="EMBL" id="KAJ3568385.1"/>
    </source>
</evidence>
<accession>A0A9W8TKE6</accession>
<proteinExistence type="predicted"/>